<evidence type="ECO:0000313" key="2">
    <source>
        <dbReference type="EMBL" id="KAK3851167.1"/>
    </source>
</evidence>
<reference evidence="2" key="1">
    <citation type="submission" date="2023-10" db="EMBL/GenBank/DDBJ databases">
        <title>Genome assemblies of two species of porcelain crab, Petrolisthes cinctipes and Petrolisthes manimaculis (Anomura: Porcellanidae).</title>
        <authorList>
            <person name="Angst P."/>
        </authorList>
    </citation>
    <scope>NUCLEOTIDE SEQUENCE</scope>
    <source>
        <strain evidence="2">PB745_01</strain>
        <tissue evidence="2">Gill</tissue>
    </source>
</reference>
<dbReference type="Proteomes" id="UP001286313">
    <property type="component" value="Unassembled WGS sequence"/>
</dbReference>
<accession>A0AAE1BHZ9</accession>
<dbReference type="AlphaFoldDB" id="A0AAE1BHZ9"/>
<name>A0AAE1BHZ9_PETCI</name>
<organism evidence="2 3">
    <name type="scientific">Petrolisthes cinctipes</name>
    <name type="common">Flat porcelain crab</name>
    <dbReference type="NCBI Taxonomy" id="88211"/>
    <lineage>
        <taxon>Eukaryota</taxon>
        <taxon>Metazoa</taxon>
        <taxon>Ecdysozoa</taxon>
        <taxon>Arthropoda</taxon>
        <taxon>Crustacea</taxon>
        <taxon>Multicrustacea</taxon>
        <taxon>Malacostraca</taxon>
        <taxon>Eumalacostraca</taxon>
        <taxon>Eucarida</taxon>
        <taxon>Decapoda</taxon>
        <taxon>Pleocyemata</taxon>
        <taxon>Anomura</taxon>
        <taxon>Galatheoidea</taxon>
        <taxon>Porcellanidae</taxon>
        <taxon>Petrolisthes</taxon>
    </lineage>
</organism>
<proteinExistence type="predicted"/>
<sequence>FVIGSTTAAINFTYGGNFVYGILSTGKLFFWDHTKKTLLHTHGIPQVVSPIPLTATKNESSSSGDGIQSVVQQFFKQQQQQQQHQITSSHTPTTSS</sequence>
<evidence type="ECO:0000256" key="1">
    <source>
        <dbReference type="SAM" id="MobiDB-lite"/>
    </source>
</evidence>
<comment type="caution">
    <text evidence="2">The sequence shown here is derived from an EMBL/GenBank/DDBJ whole genome shotgun (WGS) entry which is preliminary data.</text>
</comment>
<dbReference type="EMBL" id="JAWQEG010008020">
    <property type="protein sequence ID" value="KAK3851167.1"/>
    <property type="molecule type" value="Genomic_DNA"/>
</dbReference>
<feature type="region of interest" description="Disordered" evidence="1">
    <location>
        <begin position="75"/>
        <end position="96"/>
    </location>
</feature>
<gene>
    <name evidence="2" type="ORF">Pcinc_042166</name>
</gene>
<feature type="non-terminal residue" evidence="2">
    <location>
        <position position="96"/>
    </location>
</feature>
<keyword evidence="3" id="KW-1185">Reference proteome</keyword>
<evidence type="ECO:0000313" key="3">
    <source>
        <dbReference type="Proteomes" id="UP001286313"/>
    </source>
</evidence>
<protein>
    <submittedName>
        <fullName evidence="2">Uncharacterized protein</fullName>
    </submittedName>
</protein>